<dbReference type="Proteomes" id="UP000245217">
    <property type="component" value="Unassembled WGS sequence"/>
</dbReference>
<gene>
    <name evidence="1" type="ORF">DC078_04325</name>
</gene>
<reference evidence="2" key="1">
    <citation type="submission" date="2018-05" db="EMBL/GenBank/DDBJ databases">
        <title>Ignatzschineria dubaiensis sp. nov., isolated from necrotic foot tissues of dromedaries (Camelus dromedarius) and associated maggots in Dubai, United Arab Emirates.</title>
        <authorList>
            <person name="Tsang C.C."/>
            <person name="Tang J.Y.M."/>
            <person name="Fong J.Y.H."/>
            <person name="Kinne J."/>
            <person name="Lee H.H."/>
            <person name="Joseph M."/>
            <person name="Jose S."/>
            <person name="Schuster R.K."/>
            <person name="Tang Y."/>
            <person name="Sivakumar S."/>
            <person name="Chen J.H.K."/>
            <person name="Teng J.L.L."/>
            <person name="Lau S.K.P."/>
            <person name="Wernery U."/>
            <person name="Woo P.C.Y."/>
        </authorList>
    </citation>
    <scope>NUCLEOTIDE SEQUENCE [LARGE SCALE GENOMIC DNA]</scope>
    <source>
        <strain evidence="2">UAE-HKU58</strain>
    </source>
</reference>
<sequence length="77" mass="8986">MAKKVPKHIPRGTFTEGYDFKQIQSACGQIYRKKIEKEMRGFITKQVNEMKNSITRIVITDDNISVYDHTGKCLFKM</sequence>
<name>A0ABX5L191_9GAMM</name>
<dbReference type="RefSeq" id="WP_109201374.1">
    <property type="nucleotide sequence ID" value="NZ_QEWS01000003.1"/>
</dbReference>
<dbReference type="EMBL" id="QEWV01000003">
    <property type="protein sequence ID" value="PWD93050.1"/>
    <property type="molecule type" value="Genomic_DNA"/>
</dbReference>
<keyword evidence="2" id="KW-1185">Reference proteome</keyword>
<proteinExistence type="predicted"/>
<protein>
    <submittedName>
        <fullName evidence="1">Uncharacterized protein</fullName>
    </submittedName>
</protein>
<accession>A0ABX5L191</accession>
<organism evidence="1 2">
    <name type="scientific">Ignatzschineria cameli</name>
    <dbReference type="NCBI Taxonomy" id="2182793"/>
    <lineage>
        <taxon>Bacteria</taxon>
        <taxon>Pseudomonadati</taxon>
        <taxon>Pseudomonadota</taxon>
        <taxon>Gammaproteobacteria</taxon>
        <taxon>Cardiobacteriales</taxon>
        <taxon>Ignatzschineriaceae</taxon>
        <taxon>Ignatzschineria</taxon>
    </lineage>
</organism>
<evidence type="ECO:0000313" key="1">
    <source>
        <dbReference type="EMBL" id="PWD93050.1"/>
    </source>
</evidence>
<comment type="caution">
    <text evidence="1">The sequence shown here is derived from an EMBL/GenBank/DDBJ whole genome shotgun (WGS) entry which is preliminary data.</text>
</comment>
<evidence type="ECO:0000313" key="2">
    <source>
        <dbReference type="Proteomes" id="UP000245217"/>
    </source>
</evidence>